<proteinExistence type="inferred from homology"/>
<dbReference type="PANTHER" id="PTHR11136">
    <property type="entry name" value="FOLYLPOLYGLUTAMATE SYNTHASE-RELATED"/>
    <property type="match status" value="1"/>
</dbReference>
<protein>
    <recommendedName>
        <fullName evidence="3">tetrahydrofolate synthase</fullName>
        <ecNumber evidence="3">6.3.2.17</ecNumber>
    </recommendedName>
</protein>
<dbReference type="PIRSF" id="PIRSF001563">
    <property type="entry name" value="Folylpolyglu_synth"/>
    <property type="match status" value="1"/>
</dbReference>
<dbReference type="PANTHER" id="PTHR11136:SF0">
    <property type="entry name" value="DIHYDROFOLATE SYNTHETASE-RELATED"/>
    <property type="match status" value="1"/>
</dbReference>
<dbReference type="Gene3D" id="3.40.1190.10">
    <property type="entry name" value="Mur-like, catalytic domain"/>
    <property type="match status" value="1"/>
</dbReference>
<keyword evidence="13" id="KW-1185">Reference proteome</keyword>
<evidence type="ECO:0000256" key="7">
    <source>
        <dbReference type="ARBA" id="ARBA00022840"/>
    </source>
</evidence>
<evidence type="ECO:0000256" key="1">
    <source>
        <dbReference type="ARBA" id="ARBA00001946"/>
    </source>
</evidence>
<feature type="domain" description="Mur ligase central" evidence="11">
    <location>
        <begin position="44"/>
        <end position="260"/>
    </location>
</feature>
<dbReference type="Proteomes" id="UP001268256">
    <property type="component" value="Unassembled WGS sequence"/>
</dbReference>
<dbReference type="InterPro" id="IPR036565">
    <property type="entry name" value="Mur-like_cat_sf"/>
</dbReference>
<dbReference type="GO" id="GO:0004326">
    <property type="term" value="F:tetrahydrofolylpolyglutamate synthase activity"/>
    <property type="evidence" value="ECO:0007669"/>
    <property type="project" value="UniProtKB-EC"/>
</dbReference>
<keyword evidence="7 10" id="KW-0067">ATP-binding</keyword>
<dbReference type="InterPro" id="IPR036615">
    <property type="entry name" value="Mur_ligase_C_dom_sf"/>
</dbReference>
<evidence type="ECO:0000256" key="3">
    <source>
        <dbReference type="ARBA" id="ARBA00013025"/>
    </source>
</evidence>
<evidence type="ECO:0000259" key="11">
    <source>
        <dbReference type="Pfam" id="PF08245"/>
    </source>
</evidence>
<evidence type="ECO:0000256" key="4">
    <source>
        <dbReference type="ARBA" id="ARBA00022598"/>
    </source>
</evidence>
<keyword evidence="6 10" id="KW-0547">Nucleotide-binding</keyword>
<dbReference type="InterPro" id="IPR013221">
    <property type="entry name" value="Mur_ligase_cen"/>
</dbReference>
<dbReference type="RefSeq" id="WP_322877917.1">
    <property type="nucleotide sequence ID" value="NZ_JAVMIP010000005.1"/>
</dbReference>
<evidence type="ECO:0000256" key="10">
    <source>
        <dbReference type="PIRNR" id="PIRNR001563"/>
    </source>
</evidence>
<dbReference type="NCBIfam" id="TIGR01499">
    <property type="entry name" value="folC"/>
    <property type="match status" value="1"/>
</dbReference>
<evidence type="ECO:0000313" key="13">
    <source>
        <dbReference type="Proteomes" id="UP001268256"/>
    </source>
</evidence>
<evidence type="ECO:0000256" key="5">
    <source>
        <dbReference type="ARBA" id="ARBA00022723"/>
    </source>
</evidence>
<accession>A0AAE4FRY3</accession>
<comment type="cofactor">
    <cofactor evidence="1">
        <name>Mg(2+)</name>
        <dbReference type="ChEBI" id="CHEBI:18420"/>
    </cofactor>
</comment>
<comment type="similarity">
    <text evidence="2 10">Belongs to the folylpolyglutamate synthase family.</text>
</comment>
<sequence>MSQKIVDQLLGNYGRFGVRLGLETIQALLKELGNPQAHVPIIHVAGTNGKGSVCAYLSAMLTAAGYRVGCYTSPHLVDWTERISLNQAAIASKDLVTLLEDVIAATTALEESPTQFEIITAVAWLYFARQKVDIAVIEVGLGGRLDATNVCDLPLVTVITSIGRDHWQRLGHTLAEIATEKAGILKPHRPAIIGPMPTVAQSVILERAQALHCPILTPAPAEYLSGIFTQQAWGMWRDYRFPLPLAGDVQLVNAALALATIDCLKSQGWQISDQAVTTGMAKTRWPGRLQWLVWRGRQILLDGAHNEPAAHLLRQYLDQQGLAPVTWMIGILASKDAQALLTALLRPQDHLHLVPIPGHDAFNPMELKTLAETIGHDLPVVMTHPDLATALQATHTPHPTPQPLVLTGSLYLIGEFLREKNRLLESMP</sequence>
<comment type="caution">
    <text evidence="12">The sequence shown here is derived from an EMBL/GenBank/DDBJ whole genome shotgun (WGS) entry which is preliminary data.</text>
</comment>
<dbReference type="EC" id="6.3.2.17" evidence="3"/>
<evidence type="ECO:0000256" key="8">
    <source>
        <dbReference type="ARBA" id="ARBA00022842"/>
    </source>
</evidence>
<dbReference type="AlphaFoldDB" id="A0AAE4FRY3"/>
<dbReference type="GO" id="GO:0008841">
    <property type="term" value="F:dihydrofolate synthase activity"/>
    <property type="evidence" value="ECO:0007669"/>
    <property type="project" value="TreeGrafter"/>
</dbReference>
<organism evidence="12 13">
    <name type="scientific">Pseudocalidococcus azoricus BACA0444</name>
    <dbReference type="NCBI Taxonomy" id="2918990"/>
    <lineage>
        <taxon>Bacteria</taxon>
        <taxon>Bacillati</taxon>
        <taxon>Cyanobacteriota</taxon>
        <taxon>Cyanophyceae</taxon>
        <taxon>Acaryochloridales</taxon>
        <taxon>Thermosynechococcaceae</taxon>
        <taxon>Pseudocalidococcus</taxon>
        <taxon>Pseudocalidococcus azoricus</taxon>
    </lineage>
</organism>
<evidence type="ECO:0000256" key="9">
    <source>
        <dbReference type="ARBA" id="ARBA00047493"/>
    </source>
</evidence>
<comment type="catalytic activity">
    <reaction evidence="9">
        <text>(6S)-5,6,7,8-tetrahydrofolyl-(gamma-L-Glu)(n) + L-glutamate + ATP = (6S)-5,6,7,8-tetrahydrofolyl-(gamma-L-Glu)(n+1) + ADP + phosphate + H(+)</text>
        <dbReference type="Rhea" id="RHEA:10580"/>
        <dbReference type="Rhea" id="RHEA-COMP:14738"/>
        <dbReference type="Rhea" id="RHEA-COMP:14740"/>
        <dbReference type="ChEBI" id="CHEBI:15378"/>
        <dbReference type="ChEBI" id="CHEBI:29985"/>
        <dbReference type="ChEBI" id="CHEBI:30616"/>
        <dbReference type="ChEBI" id="CHEBI:43474"/>
        <dbReference type="ChEBI" id="CHEBI:141005"/>
        <dbReference type="ChEBI" id="CHEBI:456216"/>
        <dbReference type="EC" id="6.3.2.17"/>
    </reaction>
</comment>
<dbReference type="SUPFAM" id="SSF53244">
    <property type="entry name" value="MurD-like peptide ligases, peptide-binding domain"/>
    <property type="match status" value="1"/>
</dbReference>
<keyword evidence="4 10" id="KW-0436">Ligase</keyword>
<gene>
    <name evidence="12" type="ORF">RIF25_07465</name>
</gene>
<evidence type="ECO:0000256" key="2">
    <source>
        <dbReference type="ARBA" id="ARBA00008276"/>
    </source>
</evidence>
<dbReference type="Gene3D" id="3.90.190.20">
    <property type="entry name" value="Mur ligase, C-terminal domain"/>
    <property type="match status" value="1"/>
</dbReference>
<dbReference type="SUPFAM" id="SSF53623">
    <property type="entry name" value="MurD-like peptide ligases, catalytic domain"/>
    <property type="match status" value="1"/>
</dbReference>
<keyword evidence="5" id="KW-0479">Metal-binding</keyword>
<dbReference type="Pfam" id="PF08245">
    <property type="entry name" value="Mur_ligase_M"/>
    <property type="match status" value="1"/>
</dbReference>
<dbReference type="GO" id="GO:0046872">
    <property type="term" value="F:metal ion binding"/>
    <property type="evidence" value="ECO:0007669"/>
    <property type="project" value="UniProtKB-KW"/>
</dbReference>
<evidence type="ECO:0000313" key="12">
    <source>
        <dbReference type="EMBL" id="MDS3860648.1"/>
    </source>
</evidence>
<dbReference type="GO" id="GO:0005737">
    <property type="term" value="C:cytoplasm"/>
    <property type="evidence" value="ECO:0007669"/>
    <property type="project" value="TreeGrafter"/>
</dbReference>
<dbReference type="FunFam" id="3.40.1190.10:FF:000011">
    <property type="entry name" value="Folylpolyglutamate synthase/dihydrofolate synthase"/>
    <property type="match status" value="1"/>
</dbReference>
<name>A0AAE4FRY3_9CYAN</name>
<dbReference type="EMBL" id="JAVMIP010000005">
    <property type="protein sequence ID" value="MDS3860648.1"/>
    <property type="molecule type" value="Genomic_DNA"/>
</dbReference>
<keyword evidence="8" id="KW-0460">Magnesium</keyword>
<dbReference type="GO" id="GO:0005524">
    <property type="term" value="F:ATP binding"/>
    <property type="evidence" value="ECO:0007669"/>
    <property type="project" value="UniProtKB-KW"/>
</dbReference>
<evidence type="ECO:0000256" key="6">
    <source>
        <dbReference type="ARBA" id="ARBA00022741"/>
    </source>
</evidence>
<reference evidence="13" key="1">
    <citation type="submission" date="2023-07" db="EMBL/GenBank/DDBJ databases">
        <authorList>
            <person name="Luz R."/>
            <person name="Cordeiro R."/>
            <person name="Fonseca A."/>
            <person name="Goncalves V."/>
        </authorList>
    </citation>
    <scope>NUCLEOTIDE SEQUENCE [LARGE SCALE GENOMIC DNA]</scope>
    <source>
        <strain evidence="13">BACA0444</strain>
    </source>
</reference>
<dbReference type="InterPro" id="IPR001645">
    <property type="entry name" value="Folylpolyglutamate_synth"/>
</dbReference>